<reference evidence="1" key="1">
    <citation type="journal article" date="2015" name="Nature">
        <title>Complex archaea that bridge the gap between prokaryotes and eukaryotes.</title>
        <authorList>
            <person name="Spang A."/>
            <person name="Saw J.H."/>
            <person name="Jorgensen S.L."/>
            <person name="Zaremba-Niedzwiedzka K."/>
            <person name="Martijn J."/>
            <person name="Lind A.E."/>
            <person name="van Eijk R."/>
            <person name="Schleper C."/>
            <person name="Guy L."/>
            <person name="Ettema T.J."/>
        </authorList>
    </citation>
    <scope>NUCLEOTIDE SEQUENCE</scope>
</reference>
<dbReference type="PROSITE" id="PS51257">
    <property type="entry name" value="PROKAR_LIPOPROTEIN"/>
    <property type="match status" value="1"/>
</dbReference>
<proteinExistence type="predicted"/>
<name>A0A0F9V4D2_9ZZZZ</name>
<sequence>MRTLLILLFVFTTLLGCKSSKMVIDDTHPIHTLVGSKNFIFTAKSANPMVTRSLNAVANSGLIAPGSTISRIDLSGNNSYLKVLGDSVSANLPYYGERQFGGGYGSATGVEFDGKPDNYLQEFNNDKQKYTISFQITGESDRYTIQMDVYPSKSSTVYVTMANRNAIQYDGSIKTNKIED</sequence>
<dbReference type="InterPro" id="IPR025347">
    <property type="entry name" value="DUF4251"/>
</dbReference>
<dbReference type="AlphaFoldDB" id="A0A0F9V4D2"/>
<accession>A0A0F9V4D2</accession>
<protein>
    <recommendedName>
        <fullName evidence="2">DUF4251 domain-containing protein</fullName>
    </recommendedName>
</protein>
<comment type="caution">
    <text evidence="1">The sequence shown here is derived from an EMBL/GenBank/DDBJ whole genome shotgun (WGS) entry which is preliminary data.</text>
</comment>
<organism evidence="1">
    <name type="scientific">marine sediment metagenome</name>
    <dbReference type="NCBI Taxonomy" id="412755"/>
    <lineage>
        <taxon>unclassified sequences</taxon>
        <taxon>metagenomes</taxon>
        <taxon>ecological metagenomes</taxon>
    </lineage>
</organism>
<gene>
    <name evidence="1" type="ORF">LCGC14_0128720</name>
</gene>
<evidence type="ECO:0008006" key="2">
    <source>
        <dbReference type="Google" id="ProtNLM"/>
    </source>
</evidence>
<dbReference type="Pfam" id="PF14059">
    <property type="entry name" value="DUF4251"/>
    <property type="match status" value="1"/>
</dbReference>
<evidence type="ECO:0000313" key="1">
    <source>
        <dbReference type="EMBL" id="KKO00106.1"/>
    </source>
</evidence>
<dbReference type="EMBL" id="LAZR01000042">
    <property type="protein sequence ID" value="KKO00106.1"/>
    <property type="molecule type" value="Genomic_DNA"/>
</dbReference>
<dbReference type="Gene3D" id="2.40.128.410">
    <property type="match status" value="1"/>
</dbReference>